<dbReference type="AlphaFoldDB" id="U5QQ47"/>
<evidence type="ECO:0000313" key="2">
    <source>
        <dbReference type="Proteomes" id="UP000017396"/>
    </source>
</evidence>
<dbReference type="Proteomes" id="UP000017396">
    <property type="component" value="Chromosome"/>
</dbReference>
<organism evidence="1 2">
    <name type="scientific">Gloeobacter kilaueensis (strain ATCC BAA-2537 / CCAP 1431/1 / ULC 316 / JS1)</name>
    <dbReference type="NCBI Taxonomy" id="1183438"/>
    <lineage>
        <taxon>Bacteria</taxon>
        <taxon>Bacillati</taxon>
        <taxon>Cyanobacteriota</taxon>
        <taxon>Cyanophyceae</taxon>
        <taxon>Gloeobacterales</taxon>
        <taxon>Gloeobacteraceae</taxon>
        <taxon>Gloeobacter</taxon>
    </lineage>
</organism>
<name>U5QQ47_GLOK1</name>
<keyword evidence="2" id="KW-1185">Reference proteome</keyword>
<protein>
    <submittedName>
        <fullName evidence="1">Uncharacterized protein</fullName>
    </submittedName>
</protein>
<dbReference type="EMBL" id="CP003587">
    <property type="protein sequence ID" value="AGY59764.1"/>
    <property type="molecule type" value="Genomic_DNA"/>
</dbReference>
<accession>U5QQ47</accession>
<dbReference type="OrthoDB" id="4334464at2"/>
<evidence type="ECO:0000313" key="1">
    <source>
        <dbReference type="EMBL" id="AGY59764.1"/>
    </source>
</evidence>
<proteinExistence type="predicted"/>
<dbReference type="HOGENOM" id="CLU_2682594_0_0_3"/>
<gene>
    <name evidence="1" type="ORF">GKIL_3518</name>
</gene>
<reference evidence="1 2" key="1">
    <citation type="journal article" date="2013" name="PLoS ONE">
        <title>Cultivation and Complete Genome Sequencing of Gloeobacter kilaueensis sp. nov., from a Lava Cave in Kilauea Caldera, Hawai'i.</title>
        <authorList>
            <person name="Saw J.H."/>
            <person name="Schatz M."/>
            <person name="Brown M.V."/>
            <person name="Kunkel D.D."/>
            <person name="Foster J.S."/>
            <person name="Shick H."/>
            <person name="Christensen S."/>
            <person name="Hou S."/>
            <person name="Wan X."/>
            <person name="Donachie S.P."/>
        </authorList>
    </citation>
    <scope>NUCLEOTIDE SEQUENCE [LARGE SCALE GENOMIC DNA]</scope>
    <source>
        <strain evidence="2">JS</strain>
    </source>
</reference>
<dbReference type="KEGG" id="glj:GKIL_3518"/>
<sequence length="74" mass="8256">MLAEAVLLKAVQAAPIGWHIPNWVKFQARGSSLSLLQDHPTPRKLMAFDLRRVAVVHNLHALARQEAVRVLQVA</sequence>
<dbReference type="RefSeq" id="WP_023175067.1">
    <property type="nucleotide sequence ID" value="NC_022600.1"/>
</dbReference>